<keyword evidence="2" id="KW-1185">Reference proteome</keyword>
<reference evidence="1" key="1">
    <citation type="submission" date="2022-05" db="EMBL/GenBank/DDBJ databases">
        <title>Chromosome-level genome of Chaenocephalus aceratus.</title>
        <authorList>
            <person name="Park H."/>
        </authorList>
    </citation>
    <scope>NUCLEOTIDE SEQUENCE</scope>
    <source>
        <strain evidence="1">KU_202001</strain>
    </source>
</reference>
<name>A0ACB9XVR0_CHAAC</name>
<feature type="non-terminal residue" evidence="1">
    <location>
        <position position="1"/>
    </location>
</feature>
<sequence length="175" mass="19461">PNTLQTAKPVTGRHQGSVVCQHLPADKDRAGRIVSPGEHIAPSAECVFQRETSLLRPVALCSAERTITSSVGLDVFETRSQSKDLSLGSAAPIQLAPTNKQRGDWTAQNKLFETMCHLSERLQSSAGPARRPDCGRQKDVRHLRCHRRFHVTELTGRRSLQRENKHRGGDKRRLG</sequence>
<protein>
    <submittedName>
        <fullName evidence="1">Uncharacterized protein</fullName>
    </submittedName>
</protein>
<proteinExistence type="predicted"/>
<dbReference type="EMBL" id="CM043786">
    <property type="protein sequence ID" value="KAI4831707.1"/>
    <property type="molecule type" value="Genomic_DNA"/>
</dbReference>
<organism evidence="1 2">
    <name type="scientific">Chaenocephalus aceratus</name>
    <name type="common">Blackfin icefish</name>
    <name type="synonym">Chaenichthys aceratus</name>
    <dbReference type="NCBI Taxonomy" id="36190"/>
    <lineage>
        <taxon>Eukaryota</taxon>
        <taxon>Metazoa</taxon>
        <taxon>Chordata</taxon>
        <taxon>Craniata</taxon>
        <taxon>Vertebrata</taxon>
        <taxon>Euteleostomi</taxon>
        <taxon>Actinopterygii</taxon>
        <taxon>Neopterygii</taxon>
        <taxon>Teleostei</taxon>
        <taxon>Neoteleostei</taxon>
        <taxon>Acanthomorphata</taxon>
        <taxon>Eupercaria</taxon>
        <taxon>Perciformes</taxon>
        <taxon>Notothenioidei</taxon>
        <taxon>Channichthyidae</taxon>
        <taxon>Chaenocephalus</taxon>
    </lineage>
</organism>
<evidence type="ECO:0000313" key="2">
    <source>
        <dbReference type="Proteomes" id="UP001057452"/>
    </source>
</evidence>
<comment type="caution">
    <text evidence="1">The sequence shown here is derived from an EMBL/GenBank/DDBJ whole genome shotgun (WGS) entry which is preliminary data.</text>
</comment>
<feature type="non-terminal residue" evidence="1">
    <location>
        <position position="175"/>
    </location>
</feature>
<gene>
    <name evidence="1" type="ORF">KUCAC02_001236</name>
</gene>
<accession>A0ACB9XVR0</accession>
<dbReference type="Proteomes" id="UP001057452">
    <property type="component" value="Chromosome 2"/>
</dbReference>
<evidence type="ECO:0000313" key="1">
    <source>
        <dbReference type="EMBL" id="KAI4831707.1"/>
    </source>
</evidence>